<dbReference type="NCBIfam" id="NF001616">
    <property type="entry name" value="PRK00405.1"/>
    <property type="match status" value="1"/>
</dbReference>
<evidence type="ECO:0000256" key="4">
    <source>
        <dbReference type="ARBA" id="ARBA00022679"/>
    </source>
</evidence>
<dbReference type="InterPro" id="IPR014724">
    <property type="entry name" value="RNA_pol_RPB2_OB-fold"/>
</dbReference>
<keyword evidence="6 8" id="KW-0804">Transcription</keyword>
<protein>
    <recommendedName>
        <fullName evidence="8 10">DNA-directed RNA polymerase subunit beta</fullName>
        <shortName evidence="8">RNAP subunit beta</shortName>
        <ecNumber evidence="8 10">2.7.7.6</ecNumber>
    </recommendedName>
    <alternativeName>
        <fullName evidence="8">RNA polymerase subunit beta</fullName>
    </alternativeName>
    <alternativeName>
        <fullName evidence="8">Transcriptase subunit beta</fullName>
    </alternativeName>
</protein>
<dbReference type="InterPro" id="IPR007641">
    <property type="entry name" value="RNA_pol_Rpb2_7"/>
</dbReference>
<dbReference type="OrthoDB" id="9803954at2"/>
<feature type="domain" description="RNA polymerase Rpb2" evidence="13">
    <location>
        <begin position="369"/>
        <end position="474"/>
    </location>
</feature>
<feature type="domain" description="RNA polymerase Rpb2" evidence="15">
    <location>
        <begin position="533"/>
        <end position="601"/>
    </location>
</feature>
<accession>A0A365U3N4</accession>
<evidence type="ECO:0000256" key="9">
    <source>
        <dbReference type="RuleBase" id="RU000434"/>
    </source>
</evidence>
<comment type="subunit">
    <text evidence="8 10">The RNAP catalytic core consists of 2 alpha, 1 beta, 1 beta' and 1 omega subunit. When a sigma factor is associated with the core the holoenzyme is formed, which can initiate transcription.</text>
</comment>
<dbReference type="Pfam" id="PF04565">
    <property type="entry name" value="RNA_pol_Rpb2_3"/>
    <property type="match status" value="1"/>
</dbReference>
<evidence type="ECO:0000256" key="6">
    <source>
        <dbReference type="ARBA" id="ARBA00023163"/>
    </source>
</evidence>
<evidence type="ECO:0000256" key="10">
    <source>
        <dbReference type="RuleBase" id="RU363031"/>
    </source>
</evidence>
<dbReference type="Proteomes" id="UP000253370">
    <property type="component" value="Unassembled WGS sequence"/>
</dbReference>
<proteinExistence type="inferred from homology"/>
<evidence type="ECO:0000256" key="7">
    <source>
        <dbReference type="ARBA" id="ARBA00048552"/>
    </source>
</evidence>
<dbReference type="InterPro" id="IPR015712">
    <property type="entry name" value="DNA-dir_RNA_pol_su2"/>
</dbReference>
<dbReference type="RefSeq" id="WP_113290972.1">
    <property type="nucleotide sequence ID" value="NZ_QNTQ01000035.1"/>
</dbReference>
<dbReference type="Pfam" id="PF04560">
    <property type="entry name" value="RNA_pol_Rpb2_7"/>
    <property type="match status" value="1"/>
</dbReference>
<dbReference type="Gene3D" id="2.30.150.10">
    <property type="entry name" value="DNA-directed RNA polymerase, beta subunit, external 1 domain"/>
    <property type="match status" value="1"/>
</dbReference>
<comment type="similarity">
    <text evidence="1">In the N-terminal section; belongs to the RNA polymerase beta chain family.</text>
</comment>
<dbReference type="PROSITE" id="PS01166">
    <property type="entry name" value="RNA_POL_BETA"/>
    <property type="match status" value="1"/>
</dbReference>
<evidence type="ECO:0000256" key="3">
    <source>
        <dbReference type="ARBA" id="ARBA00022478"/>
    </source>
</evidence>
<feature type="domain" description="RNA polymerase Rpb2" evidence="13">
    <location>
        <begin position="179"/>
        <end position="228"/>
    </location>
</feature>
<evidence type="ECO:0000313" key="18">
    <source>
        <dbReference type="Proteomes" id="UP000253370"/>
    </source>
</evidence>
<dbReference type="SUPFAM" id="SSF64484">
    <property type="entry name" value="beta and beta-prime subunits of DNA dependent RNA-polymerase"/>
    <property type="match status" value="1"/>
</dbReference>
<dbReference type="GO" id="GO:0003899">
    <property type="term" value="F:DNA-directed RNA polymerase activity"/>
    <property type="evidence" value="ECO:0007669"/>
    <property type="project" value="UniProtKB-UniRule"/>
</dbReference>
<comment type="catalytic activity">
    <reaction evidence="7 8 10">
        <text>RNA(n) + a ribonucleoside 5'-triphosphate = RNA(n+1) + diphosphate</text>
        <dbReference type="Rhea" id="RHEA:21248"/>
        <dbReference type="Rhea" id="RHEA-COMP:14527"/>
        <dbReference type="Rhea" id="RHEA-COMP:17342"/>
        <dbReference type="ChEBI" id="CHEBI:33019"/>
        <dbReference type="ChEBI" id="CHEBI:61557"/>
        <dbReference type="ChEBI" id="CHEBI:140395"/>
        <dbReference type="EC" id="2.7.7.6"/>
    </reaction>
</comment>
<gene>
    <name evidence="8 17" type="primary">rpoB</name>
    <name evidence="17" type="ORF">DRV85_18600</name>
</gene>
<reference evidence="17 18" key="1">
    <citation type="submission" date="2018-07" db="EMBL/GenBank/DDBJ databases">
        <title>Rhodosalinus sp. strain E84T genomic sequence and assembly.</title>
        <authorList>
            <person name="Liu Z.-W."/>
            <person name="Lu D.-C."/>
        </authorList>
    </citation>
    <scope>NUCLEOTIDE SEQUENCE [LARGE SCALE GENOMIC DNA]</scope>
    <source>
        <strain evidence="17 18">E84</strain>
    </source>
</reference>
<keyword evidence="5 8" id="KW-0548">Nucleotidyltransferase</keyword>
<feature type="domain" description="RNA polymerase beta subunit protrusion" evidence="14">
    <location>
        <begin position="27"/>
        <end position="517"/>
    </location>
</feature>
<dbReference type="Gene3D" id="3.90.1110.10">
    <property type="entry name" value="RNA polymerase Rpb2, domain 2"/>
    <property type="match status" value="1"/>
</dbReference>
<dbReference type="Pfam" id="PF04561">
    <property type="entry name" value="RNA_pol_Rpb2_2"/>
    <property type="match status" value="2"/>
</dbReference>
<feature type="domain" description="DNA-directed RNA polymerase beta subunit external 1" evidence="16">
    <location>
        <begin position="611"/>
        <end position="676"/>
    </location>
</feature>
<evidence type="ECO:0000259" key="16">
    <source>
        <dbReference type="Pfam" id="PF10385"/>
    </source>
</evidence>
<evidence type="ECO:0000313" key="17">
    <source>
        <dbReference type="EMBL" id="RBI82584.1"/>
    </source>
</evidence>
<dbReference type="InterPro" id="IPR037033">
    <property type="entry name" value="DNA-dir_RNAP_su2_hyb_sf"/>
</dbReference>
<sequence length="1378" mass="153395">MPHSYLGQKRLRRYYGRIREVLEMPNLIEVQKSSYDLFLNSGEGPEPADGEGIKGVFQSVFPIKDFNETAVLEFVDYALERPKYDVDECQQRDMTYAAPLKVTLRLIVFDLDEDTGSKSVKDIKEQDVYMGDMPLMTPNGTFIVNGTERVIVSQMHRSPGVFFDHDKGKTHSSGKLLFACRIIPYRGSWLDFEFDAKDIVYARIDRRRKLPVTTLLYALGLDQEGIMDAYYDTVTYRLRKGEGWETKFFPERVRGTRPPHDIVDAATGEVIAEAGKKVTPRAVKKLIDEGKVSEILVPFEQIVGKYAARDIINEETGAIYVEAGDELTWEVDKEGSVTGGTLKELLDAGITEIPVLDIDGVNVGPYIRNTMAADKNMNRETALMDIYRVMRPGEPPTVEAASALFDTLFFDPERYDLSAVGRVKMNMRLDLDKPDTQRTLDRDDIVACVRALVELRDGKGEIDDIDHLGNRRVRSVGELMENQYRVGLLRMERAIKERMSSVEIDTVMPQDLINAKPAAAAVREFFGSSQLSQFMDQTNPLSEVTHKRRLSALGPGGLTRERAGFEVRDVHPTHYGRMCPIETPEGPNIGLINSLATYARVNKYGFIETPYRKVENGQVTDEVVYMSATEEMRHTVAQANAKLDDAGRFVNELVSTRQAGDYMLAPNESVDLIDVSPKQLVSVAASLIPFLENDDANRALMGSNMQRQAVPLLQAEAPLVGTGIEGVVARDSGASVMARRGGIIDQVDAQRIVVRVTEDLEPGDPGVDIYRMRKFQRSNQNTAINQRPLVKVGDQVVKGEVIADGPSTDMGELALGKNVVVAFMPWNGYNYEDSILISERIARDDVFTSIHIEEFEVAARDTKLGPEEITRDIPNVGEEALRNLDEAGIVYIGADVEPGDILVGKITPKGESPMTPEEKLLRAIFGEKASDVRDTSLRVKPGDYGTVVEVRVFNRHGVEKDERALQIEREEIEQLARDRDDELAILDRNIYARLRDMLLGKTAVKGPRGVRANSEITDELLDGLPRSQWWQLALKDEEDAQGLEALHAQYEAQKRQLDARFDDKVEKVRRGDDLPPGVMKMVKVFVAVKRKLQPGDKMAGRHGNKGVVSKVVPMEDMPFLADGTPVDIVLNPLGVPSRMNVGQILETHMGWAARGLGVRIDEALDEYRRTGDLTPVKEAMRIAYGDEVYAEGIEDMEDDRLIEAAANVTRGVPIATPVFDGAKEPDVNDALVRAGFSESGQSVLFDGRSGEQFARPVTVGVKYLLKLHHLVDDKIHARSTGPYSLVTQQPLGGKAQFGGQRFGEMEVWALEAYGAAYTLQEMLTVKSDDVAGRTKVYEAIVKGEDNFEAGVPESFNVLVKEVRGLGLNMELLDAEEDE</sequence>
<dbReference type="InterPro" id="IPR037034">
    <property type="entry name" value="RNA_pol_Rpb2_2_sf"/>
</dbReference>
<evidence type="ECO:0000256" key="5">
    <source>
        <dbReference type="ARBA" id="ARBA00022695"/>
    </source>
</evidence>
<evidence type="ECO:0000256" key="1">
    <source>
        <dbReference type="ARBA" id="ARBA00007616"/>
    </source>
</evidence>
<dbReference type="Gene3D" id="2.40.270.10">
    <property type="entry name" value="DNA-directed RNA polymerase, subunit 2, domain 6"/>
    <property type="match status" value="1"/>
</dbReference>
<dbReference type="InterPro" id="IPR042107">
    <property type="entry name" value="DNA-dir_RNA_pol_bsu_ext_1_sf"/>
</dbReference>
<dbReference type="EMBL" id="QNTQ01000035">
    <property type="protein sequence ID" value="RBI82584.1"/>
    <property type="molecule type" value="Genomic_DNA"/>
</dbReference>
<dbReference type="EC" id="2.7.7.6" evidence="8 10"/>
<dbReference type="FunFam" id="2.40.50.100:FF:000006">
    <property type="entry name" value="DNA-directed RNA polymerase subunit beta"/>
    <property type="match status" value="1"/>
</dbReference>
<evidence type="ECO:0000259" key="15">
    <source>
        <dbReference type="Pfam" id="PF04565"/>
    </source>
</evidence>
<dbReference type="CDD" id="cd00653">
    <property type="entry name" value="RNA_pol_B_RPB2"/>
    <property type="match status" value="1"/>
</dbReference>
<comment type="function">
    <text evidence="8 10">DNA-dependent RNA polymerase catalyzes the transcription of DNA into RNA using the four ribonucleoside triphosphates as substrates.</text>
</comment>
<dbReference type="HAMAP" id="MF_01321">
    <property type="entry name" value="RNApol_bact_RpoB"/>
    <property type="match status" value="1"/>
</dbReference>
<name>A0A365U3N4_9RHOB</name>
<dbReference type="InterPro" id="IPR007642">
    <property type="entry name" value="RNA_pol_Rpb2_2"/>
</dbReference>
<dbReference type="Gene3D" id="2.40.50.100">
    <property type="match status" value="1"/>
</dbReference>
<keyword evidence="3 8" id="KW-0240">DNA-directed RNA polymerase</keyword>
<dbReference type="GO" id="GO:0006351">
    <property type="term" value="P:DNA-templated transcription"/>
    <property type="evidence" value="ECO:0007669"/>
    <property type="project" value="UniProtKB-UniRule"/>
</dbReference>
<evidence type="ECO:0000256" key="2">
    <source>
        <dbReference type="ARBA" id="ARBA00009839"/>
    </source>
</evidence>
<comment type="similarity">
    <text evidence="8 9">Belongs to the RNA polymerase beta chain family.</text>
</comment>
<feature type="domain" description="DNA-directed RNA polymerase subunit 2 hybrid-binding" evidence="11">
    <location>
        <begin position="737"/>
        <end position="1296"/>
    </location>
</feature>
<dbReference type="Pfam" id="PF04563">
    <property type="entry name" value="RNA_pol_Rpb2_1"/>
    <property type="match status" value="1"/>
</dbReference>
<evidence type="ECO:0000256" key="8">
    <source>
        <dbReference type="HAMAP-Rule" id="MF_01321"/>
    </source>
</evidence>
<feature type="domain" description="RNA polymerase Rpb2" evidence="12">
    <location>
        <begin position="1298"/>
        <end position="1372"/>
    </location>
</feature>
<dbReference type="Gene3D" id="3.90.1100.10">
    <property type="match status" value="2"/>
</dbReference>
<dbReference type="Gene3D" id="2.40.50.150">
    <property type="match status" value="1"/>
</dbReference>
<dbReference type="InterPro" id="IPR007645">
    <property type="entry name" value="RNA_pol_Rpb2_3"/>
</dbReference>
<evidence type="ECO:0000259" key="14">
    <source>
        <dbReference type="Pfam" id="PF04563"/>
    </source>
</evidence>
<dbReference type="FunFam" id="3.90.1800.10:FF:000001">
    <property type="entry name" value="DNA-directed RNA polymerase subunit beta"/>
    <property type="match status" value="1"/>
</dbReference>
<dbReference type="GO" id="GO:0000428">
    <property type="term" value="C:DNA-directed RNA polymerase complex"/>
    <property type="evidence" value="ECO:0007669"/>
    <property type="project" value="UniProtKB-KW"/>
</dbReference>
<dbReference type="Gene3D" id="6.10.140.1670">
    <property type="match status" value="1"/>
</dbReference>
<dbReference type="NCBIfam" id="TIGR02013">
    <property type="entry name" value="rpoB"/>
    <property type="match status" value="1"/>
</dbReference>
<keyword evidence="18" id="KW-1185">Reference proteome</keyword>
<dbReference type="InterPro" id="IPR007644">
    <property type="entry name" value="RNA_pol_bsu_protrusion"/>
</dbReference>
<dbReference type="GO" id="GO:0003677">
    <property type="term" value="F:DNA binding"/>
    <property type="evidence" value="ECO:0007669"/>
    <property type="project" value="UniProtKB-UniRule"/>
</dbReference>
<keyword evidence="4 8" id="KW-0808">Transferase</keyword>
<dbReference type="GO" id="GO:0032549">
    <property type="term" value="F:ribonucleoside binding"/>
    <property type="evidence" value="ECO:0007669"/>
    <property type="project" value="InterPro"/>
</dbReference>
<dbReference type="InterPro" id="IPR019462">
    <property type="entry name" value="DNA-dir_RNA_pol_bsu_external_1"/>
</dbReference>
<evidence type="ECO:0000259" key="11">
    <source>
        <dbReference type="Pfam" id="PF00562"/>
    </source>
</evidence>
<comment type="caution">
    <text evidence="17">The sequence shown here is derived from an EMBL/GenBank/DDBJ whole genome shotgun (WGS) entry which is preliminary data.</text>
</comment>
<organism evidence="17 18">
    <name type="scientific">Rhodosalinus halophilus</name>
    <dbReference type="NCBI Taxonomy" id="2259333"/>
    <lineage>
        <taxon>Bacteria</taxon>
        <taxon>Pseudomonadati</taxon>
        <taxon>Pseudomonadota</taxon>
        <taxon>Alphaproteobacteria</taxon>
        <taxon>Rhodobacterales</taxon>
        <taxon>Paracoccaceae</taxon>
        <taxon>Rhodosalinus</taxon>
    </lineage>
</organism>
<evidence type="ECO:0000259" key="12">
    <source>
        <dbReference type="Pfam" id="PF04560"/>
    </source>
</evidence>
<dbReference type="Pfam" id="PF00562">
    <property type="entry name" value="RNA_pol_Rpb2_6"/>
    <property type="match status" value="1"/>
</dbReference>
<dbReference type="InterPro" id="IPR010243">
    <property type="entry name" value="RNA_pol_bsu_bac"/>
</dbReference>
<dbReference type="Pfam" id="PF10385">
    <property type="entry name" value="RNA_pol_Rpb2_45"/>
    <property type="match status" value="1"/>
</dbReference>
<evidence type="ECO:0000259" key="13">
    <source>
        <dbReference type="Pfam" id="PF04561"/>
    </source>
</evidence>
<dbReference type="InterPro" id="IPR007121">
    <property type="entry name" value="RNA_pol_bsu_CS"/>
</dbReference>
<dbReference type="InterPro" id="IPR007120">
    <property type="entry name" value="DNA-dir_RNAP_su2_dom"/>
</dbReference>
<comment type="similarity">
    <text evidence="2">In the C-terminal section; belongs to the RNA polymerase beta' chain family.</text>
</comment>
<dbReference type="Gene3D" id="3.90.1800.10">
    <property type="entry name" value="RNA polymerase alpha subunit dimerisation domain"/>
    <property type="match status" value="1"/>
</dbReference>
<dbReference type="PANTHER" id="PTHR20856">
    <property type="entry name" value="DNA-DIRECTED RNA POLYMERASE I SUBUNIT 2"/>
    <property type="match status" value="1"/>
</dbReference>